<protein>
    <submittedName>
        <fullName evidence="3">Uncharacterized protein</fullName>
    </submittedName>
</protein>
<feature type="transmembrane region" description="Helical" evidence="2">
    <location>
        <begin position="150"/>
        <end position="169"/>
    </location>
</feature>
<keyword evidence="2" id="KW-1133">Transmembrane helix</keyword>
<feature type="transmembrane region" description="Helical" evidence="2">
    <location>
        <begin position="181"/>
        <end position="198"/>
    </location>
</feature>
<feature type="transmembrane region" description="Helical" evidence="2">
    <location>
        <begin position="39"/>
        <end position="58"/>
    </location>
</feature>
<evidence type="ECO:0000313" key="4">
    <source>
        <dbReference type="Proteomes" id="UP001500957"/>
    </source>
</evidence>
<comment type="caution">
    <text evidence="3">The sequence shown here is derived from an EMBL/GenBank/DDBJ whole genome shotgun (WGS) entry which is preliminary data.</text>
</comment>
<gene>
    <name evidence="3" type="ORF">GCM10009547_25760</name>
</gene>
<name>A0ABP3RZJ0_9ACTN</name>
<accession>A0ABP3RZJ0</accession>
<keyword evidence="2" id="KW-0812">Transmembrane</keyword>
<keyword evidence="2" id="KW-0472">Membrane</keyword>
<evidence type="ECO:0000256" key="1">
    <source>
        <dbReference type="SAM" id="MobiDB-lite"/>
    </source>
</evidence>
<dbReference type="Proteomes" id="UP001500957">
    <property type="component" value="Unassembled WGS sequence"/>
</dbReference>
<feature type="transmembrane region" description="Helical" evidence="2">
    <location>
        <begin position="122"/>
        <end position="138"/>
    </location>
</feature>
<feature type="region of interest" description="Disordered" evidence="1">
    <location>
        <begin position="1"/>
        <end position="29"/>
    </location>
</feature>
<proteinExistence type="predicted"/>
<sequence length="429" mass="46356">MTRHALKPAGVSTHHHQHGSGPAEHGKLDRSADTSADRILRWGLVITALSGLSTLNSFNRLPMPLAMDGVLGAVLLACLLSPSRLSRPPVATFSLLTSTYLILKTSLYALEADPAPATEFIRAYKAYFFLLFLAFFVGRRCFSREGLARTVKILLGLTLLKYIAVVAAGGDRPGIWTENNFELLTLIGLTYIAFPALGQYSGAWVAALSLITILSESRSGVVELAILLVALYLKPRSPRFPLYLGALGCALFAATEIFAQRAGQGGLASVDRFRFFQFFQRETSHWGIQEWLFGAPPLTPLSDASCKALSSYDSLVSLQGGDEVCYSVILHMYSLRAIFDQGLLGTAFLAVMLWYLAATSCVARKDRLVIFALALANSFSVSSVNSEFGVLPLMVLIALQVGESGSAVGRSRGVAASRMMGGPRLSRPH</sequence>
<feature type="transmembrane region" description="Helical" evidence="2">
    <location>
        <begin position="240"/>
        <end position="259"/>
    </location>
</feature>
<organism evidence="3 4">
    <name type="scientific">Sporichthya brevicatena</name>
    <dbReference type="NCBI Taxonomy" id="171442"/>
    <lineage>
        <taxon>Bacteria</taxon>
        <taxon>Bacillati</taxon>
        <taxon>Actinomycetota</taxon>
        <taxon>Actinomycetes</taxon>
        <taxon>Sporichthyales</taxon>
        <taxon>Sporichthyaceae</taxon>
        <taxon>Sporichthya</taxon>
    </lineage>
</organism>
<evidence type="ECO:0000256" key="2">
    <source>
        <dbReference type="SAM" id="Phobius"/>
    </source>
</evidence>
<feature type="transmembrane region" description="Helical" evidence="2">
    <location>
        <begin position="337"/>
        <end position="356"/>
    </location>
</feature>
<reference evidence="4" key="1">
    <citation type="journal article" date="2019" name="Int. J. Syst. Evol. Microbiol.">
        <title>The Global Catalogue of Microorganisms (GCM) 10K type strain sequencing project: providing services to taxonomists for standard genome sequencing and annotation.</title>
        <authorList>
            <consortium name="The Broad Institute Genomics Platform"/>
            <consortium name="The Broad Institute Genome Sequencing Center for Infectious Disease"/>
            <person name="Wu L."/>
            <person name="Ma J."/>
        </authorList>
    </citation>
    <scope>NUCLEOTIDE SEQUENCE [LARGE SCALE GENOMIC DNA]</scope>
    <source>
        <strain evidence="4">JCM 10671</strain>
    </source>
</reference>
<dbReference type="EMBL" id="BAAAHE010000020">
    <property type="protein sequence ID" value="GAA0621838.1"/>
    <property type="molecule type" value="Genomic_DNA"/>
</dbReference>
<keyword evidence="4" id="KW-1185">Reference proteome</keyword>
<evidence type="ECO:0000313" key="3">
    <source>
        <dbReference type="EMBL" id="GAA0621838.1"/>
    </source>
</evidence>